<dbReference type="SUPFAM" id="SSF52058">
    <property type="entry name" value="L domain-like"/>
    <property type="match status" value="1"/>
</dbReference>
<dbReference type="PROSITE" id="PS50245">
    <property type="entry name" value="CAP_GLY_2"/>
    <property type="match status" value="1"/>
</dbReference>
<evidence type="ECO:0000256" key="4">
    <source>
        <dbReference type="ARBA" id="ARBA00022490"/>
    </source>
</evidence>
<keyword evidence="11" id="KW-1133">Transmembrane helix</keyword>
<evidence type="ECO:0000256" key="7">
    <source>
        <dbReference type="ARBA" id="ARBA00023069"/>
    </source>
</evidence>
<dbReference type="FunCoup" id="D8RRJ1">
    <property type="interactions" value="4453"/>
</dbReference>
<dbReference type="FunFam" id="2.30.30.190:FF:000016">
    <property type="entry name" value="Tubulin-folding cofactor E"/>
    <property type="match status" value="1"/>
</dbReference>
<keyword evidence="7" id="KW-0969">Cilium</keyword>
<dbReference type="KEGG" id="smo:SELMODRAFT_99831"/>
<dbReference type="Proteomes" id="UP000001514">
    <property type="component" value="Unassembled WGS sequence"/>
</dbReference>
<proteinExistence type="inferred from homology"/>
<dbReference type="HOGENOM" id="CLU_017716_5_0_1"/>
<keyword evidence="14" id="KW-1185">Reference proteome</keyword>
<dbReference type="Pfam" id="PF01302">
    <property type="entry name" value="CAP_GLY"/>
    <property type="match status" value="1"/>
</dbReference>
<evidence type="ECO:0000256" key="6">
    <source>
        <dbReference type="ARBA" id="ARBA00022737"/>
    </source>
</evidence>
<dbReference type="eggNOG" id="KOG2982">
    <property type="taxonomic scope" value="Eukaryota"/>
</dbReference>
<keyword evidence="5" id="KW-0433">Leucine-rich repeat</keyword>
<keyword evidence="6" id="KW-0677">Repeat</keyword>
<evidence type="ECO:0000256" key="3">
    <source>
        <dbReference type="ARBA" id="ARBA00006286"/>
    </source>
</evidence>
<dbReference type="AlphaFoldDB" id="D8RRJ1"/>
<feature type="transmembrane region" description="Helical" evidence="11">
    <location>
        <begin position="390"/>
        <end position="407"/>
    </location>
</feature>
<dbReference type="STRING" id="88036.D8RRJ1"/>
<dbReference type="InterPro" id="IPR029071">
    <property type="entry name" value="Ubiquitin-like_domsf"/>
</dbReference>
<dbReference type="PROSITE" id="PS51450">
    <property type="entry name" value="LRR"/>
    <property type="match status" value="2"/>
</dbReference>
<evidence type="ECO:0000313" key="14">
    <source>
        <dbReference type="Proteomes" id="UP000001514"/>
    </source>
</evidence>
<comment type="subunit">
    <text evidence="10">Supercomplex made of cofactors A to E. Cofactors A and D function by capturing and stabilizing tubulin in a quasi-native conformation. Cofactor E binds to the cofactor D-tubulin complex; interaction with cofactor C then causes the release of tubulin polypeptides that are committed to the native state.</text>
</comment>
<comment type="similarity">
    <text evidence="3">Belongs to the TBCE family.</text>
</comment>
<evidence type="ECO:0000256" key="5">
    <source>
        <dbReference type="ARBA" id="ARBA00022614"/>
    </source>
</evidence>
<dbReference type="SMART" id="SM01052">
    <property type="entry name" value="CAP_GLY"/>
    <property type="match status" value="1"/>
</dbReference>
<dbReference type="CDD" id="cd17044">
    <property type="entry name" value="Ubl_TBCE"/>
    <property type="match status" value="1"/>
</dbReference>
<keyword evidence="4" id="KW-0963">Cytoplasm</keyword>
<evidence type="ECO:0000256" key="10">
    <source>
        <dbReference type="ARBA" id="ARBA00026055"/>
    </source>
</evidence>
<dbReference type="InterPro" id="IPR000938">
    <property type="entry name" value="CAP-Gly_domain"/>
</dbReference>
<dbReference type="InterPro" id="IPR044079">
    <property type="entry name" value="Ubl_TBCE"/>
</dbReference>
<evidence type="ECO:0000256" key="8">
    <source>
        <dbReference type="ARBA" id="ARBA00023186"/>
    </source>
</evidence>
<keyword evidence="11" id="KW-0812">Transmembrane</keyword>
<evidence type="ECO:0000256" key="9">
    <source>
        <dbReference type="ARBA" id="ARBA00023273"/>
    </source>
</evidence>
<dbReference type="Gene3D" id="3.10.20.90">
    <property type="entry name" value="Phosphatidylinositol 3-kinase Catalytic Subunit, Chain A, domain 1"/>
    <property type="match status" value="1"/>
</dbReference>
<dbReference type="Gramene" id="EFJ25252">
    <property type="protein sequence ID" value="EFJ25252"/>
    <property type="gene ID" value="SELMODRAFT_99831"/>
</dbReference>
<dbReference type="SUPFAM" id="SSF74924">
    <property type="entry name" value="Cap-Gly domain"/>
    <property type="match status" value="1"/>
</dbReference>
<organism evidence="14">
    <name type="scientific">Selaginella moellendorffii</name>
    <name type="common">Spikemoss</name>
    <dbReference type="NCBI Taxonomy" id="88036"/>
    <lineage>
        <taxon>Eukaryota</taxon>
        <taxon>Viridiplantae</taxon>
        <taxon>Streptophyta</taxon>
        <taxon>Embryophyta</taxon>
        <taxon>Tracheophyta</taxon>
        <taxon>Lycopodiopsida</taxon>
        <taxon>Selaginellales</taxon>
        <taxon>Selaginellaceae</taxon>
        <taxon>Selaginella</taxon>
    </lineage>
</organism>
<dbReference type="EMBL" id="GL377587">
    <property type="protein sequence ID" value="EFJ25252.1"/>
    <property type="molecule type" value="Genomic_DNA"/>
</dbReference>
<evidence type="ECO:0000256" key="11">
    <source>
        <dbReference type="SAM" id="Phobius"/>
    </source>
</evidence>
<gene>
    <name evidence="13" type="ORF">SELMODRAFT_99831</name>
</gene>
<keyword evidence="8" id="KW-0143">Chaperone</keyword>
<evidence type="ECO:0000313" key="13">
    <source>
        <dbReference type="EMBL" id="EFJ25252.1"/>
    </source>
</evidence>
<evidence type="ECO:0000256" key="1">
    <source>
        <dbReference type="ARBA" id="ARBA00004138"/>
    </source>
</evidence>
<sequence length="557" mass="62297">MAEEEEGAGFHLGQRVRSAREAQQLGTVRYVGPVEGYDGVWIGVDWDSGQSRHDGSVKGVRYFTASGEKSGSLVRPSNLSAGWSLLEALVSRYKISMSKDDAEDMYLMSVRQRKVAVELVGQSKVEEKQKKLNELRAASLVFAGVSSLGPPGEISSSAPNIEELDLTGNLISDWNFVTCLCEELPRLRAVDLSYNRIDIRPEMPRPPLNLRTVVLNYCSLSWEQVDMLSKSLPFVEELHLRHNNIRLLQTSGEAVEGFEELRVLNLEGNSLESWDEMMKLSSLRSLKTLNVSGNAITKVSYPENIKDQWPFLQLSCLLLGKNQLADWESVDALDKFPNLTEVRLSENPIADTSKGGAPRYVLVARLSKITVLNGSEVKPRERKDSEIRRLLFFLSFCFFFFFLVCRFEQLKKQYDISEESVPQAGSQSSQNMAASLITITIKCVAASLGEIAPVTRKLPGSMTVGKLKLLCEALFKLKATKQRLFLEEKESPLPLPLDDDLESLGNIGFGQQGVILMEECKHRVAGLGIIQRTCQFKLTLFHISFRLNAMCRVGECN</sequence>
<dbReference type="InterPro" id="IPR032675">
    <property type="entry name" value="LRR_dom_sf"/>
</dbReference>
<protein>
    <recommendedName>
        <fullName evidence="12">CAP-Gly domain-containing protein</fullName>
    </recommendedName>
</protein>
<dbReference type="SUPFAM" id="SSF54236">
    <property type="entry name" value="Ubiquitin-like"/>
    <property type="match status" value="1"/>
</dbReference>
<dbReference type="InterPro" id="IPR050576">
    <property type="entry name" value="Cilia_flagella_integrity"/>
</dbReference>
<dbReference type="Gene3D" id="3.80.10.10">
    <property type="entry name" value="Ribonuclease Inhibitor"/>
    <property type="match status" value="2"/>
</dbReference>
<reference evidence="13 14" key="1">
    <citation type="journal article" date="2011" name="Science">
        <title>The Selaginella genome identifies genetic changes associated with the evolution of vascular plants.</title>
        <authorList>
            <person name="Banks J.A."/>
            <person name="Nishiyama T."/>
            <person name="Hasebe M."/>
            <person name="Bowman J.L."/>
            <person name="Gribskov M."/>
            <person name="dePamphilis C."/>
            <person name="Albert V.A."/>
            <person name="Aono N."/>
            <person name="Aoyama T."/>
            <person name="Ambrose B.A."/>
            <person name="Ashton N.W."/>
            <person name="Axtell M.J."/>
            <person name="Barker E."/>
            <person name="Barker M.S."/>
            <person name="Bennetzen J.L."/>
            <person name="Bonawitz N.D."/>
            <person name="Chapple C."/>
            <person name="Cheng C."/>
            <person name="Correa L.G."/>
            <person name="Dacre M."/>
            <person name="DeBarry J."/>
            <person name="Dreyer I."/>
            <person name="Elias M."/>
            <person name="Engstrom E.M."/>
            <person name="Estelle M."/>
            <person name="Feng L."/>
            <person name="Finet C."/>
            <person name="Floyd S.K."/>
            <person name="Frommer W.B."/>
            <person name="Fujita T."/>
            <person name="Gramzow L."/>
            <person name="Gutensohn M."/>
            <person name="Harholt J."/>
            <person name="Hattori M."/>
            <person name="Heyl A."/>
            <person name="Hirai T."/>
            <person name="Hiwatashi Y."/>
            <person name="Ishikawa M."/>
            <person name="Iwata M."/>
            <person name="Karol K.G."/>
            <person name="Koehler B."/>
            <person name="Kolukisaoglu U."/>
            <person name="Kubo M."/>
            <person name="Kurata T."/>
            <person name="Lalonde S."/>
            <person name="Li K."/>
            <person name="Li Y."/>
            <person name="Litt A."/>
            <person name="Lyons E."/>
            <person name="Manning G."/>
            <person name="Maruyama T."/>
            <person name="Michael T.P."/>
            <person name="Mikami K."/>
            <person name="Miyazaki S."/>
            <person name="Morinaga S."/>
            <person name="Murata T."/>
            <person name="Mueller-Roeber B."/>
            <person name="Nelson D.R."/>
            <person name="Obara M."/>
            <person name="Oguri Y."/>
            <person name="Olmstead R.G."/>
            <person name="Onodera N."/>
            <person name="Petersen B.L."/>
            <person name="Pils B."/>
            <person name="Prigge M."/>
            <person name="Rensing S.A."/>
            <person name="Riano-Pachon D.M."/>
            <person name="Roberts A.W."/>
            <person name="Sato Y."/>
            <person name="Scheller H.V."/>
            <person name="Schulz B."/>
            <person name="Schulz C."/>
            <person name="Shakirov E.V."/>
            <person name="Shibagaki N."/>
            <person name="Shinohara N."/>
            <person name="Shippen D.E."/>
            <person name="Soerensen I."/>
            <person name="Sotooka R."/>
            <person name="Sugimoto N."/>
            <person name="Sugita M."/>
            <person name="Sumikawa N."/>
            <person name="Tanurdzic M."/>
            <person name="Theissen G."/>
            <person name="Ulvskov P."/>
            <person name="Wakazuki S."/>
            <person name="Weng J.K."/>
            <person name="Willats W.W."/>
            <person name="Wipf D."/>
            <person name="Wolf P.G."/>
            <person name="Yang L."/>
            <person name="Zimmer A.D."/>
            <person name="Zhu Q."/>
            <person name="Mitros T."/>
            <person name="Hellsten U."/>
            <person name="Loque D."/>
            <person name="Otillar R."/>
            <person name="Salamov A."/>
            <person name="Schmutz J."/>
            <person name="Shapiro H."/>
            <person name="Lindquist E."/>
            <person name="Lucas S."/>
            <person name="Rokhsar D."/>
            <person name="Grigoriev I.V."/>
        </authorList>
    </citation>
    <scope>NUCLEOTIDE SEQUENCE [LARGE SCALE GENOMIC DNA]</scope>
</reference>
<dbReference type="InterPro" id="IPR001611">
    <property type="entry name" value="Leu-rich_rpt"/>
</dbReference>
<evidence type="ECO:0000259" key="12">
    <source>
        <dbReference type="PROSITE" id="PS50245"/>
    </source>
</evidence>
<feature type="domain" description="CAP-Gly" evidence="12">
    <location>
        <begin position="32"/>
        <end position="75"/>
    </location>
</feature>
<keyword evidence="9" id="KW-0966">Cell projection</keyword>
<dbReference type="OMA" id="SEESHMF"/>
<name>D8RRJ1_SELML</name>
<accession>D8RRJ1</accession>
<dbReference type="InParanoid" id="D8RRJ1"/>
<dbReference type="Pfam" id="PF14580">
    <property type="entry name" value="LRR_9"/>
    <property type="match status" value="1"/>
</dbReference>
<evidence type="ECO:0000256" key="2">
    <source>
        <dbReference type="ARBA" id="ARBA00004496"/>
    </source>
</evidence>
<dbReference type="GO" id="GO:0005737">
    <property type="term" value="C:cytoplasm"/>
    <property type="evidence" value="ECO:0007669"/>
    <property type="project" value="UniProtKB-SubCell"/>
</dbReference>
<dbReference type="InterPro" id="IPR036859">
    <property type="entry name" value="CAP-Gly_dom_sf"/>
</dbReference>
<dbReference type="Gene3D" id="2.30.30.190">
    <property type="entry name" value="CAP Gly-rich-like domain"/>
    <property type="match status" value="1"/>
</dbReference>
<comment type="subcellular location">
    <subcellularLocation>
        <location evidence="1">Cell projection</location>
        <location evidence="1">Cilium</location>
    </subcellularLocation>
    <subcellularLocation>
        <location evidence="2">Cytoplasm</location>
    </subcellularLocation>
</comment>
<keyword evidence="11" id="KW-0472">Membrane</keyword>
<dbReference type="PANTHER" id="PTHR45973">
    <property type="entry name" value="PROTEIN PHOSPHATASE 1 REGULATORY SUBUNIT SDS22-RELATED"/>
    <property type="match status" value="1"/>
</dbReference>
<dbReference type="PANTHER" id="PTHR45973:SF9">
    <property type="entry name" value="LEUCINE-RICH REPEAT-CONTAINING PROTEIN 46"/>
    <property type="match status" value="1"/>
</dbReference>